<dbReference type="PANTHER" id="PTHR36928">
    <property type="entry name" value="PHOSPHATASE YCDX-RELATED"/>
    <property type="match status" value="1"/>
</dbReference>
<dbReference type="GO" id="GO:0008270">
    <property type="term" value="F:zinc ion binding"/>
    <property type="evidence" value="ECO:0007669"/>
    <property type="project" value="TreeGrafter"/>
</dbReference>
<dbReference type="SUPFAM" id="SSF81301">
    <property type="entry name" value="Nucleotidyltransferase"/>
    <property type="match status" value="1"/>
</dbReference>
<dbReference type="Gene3D" id="1.10.150.110">
    <property type="entry name" value="DNA polymerase beta, N-terminal domain-like"/>
    <property type="match status" value="1"/>
</dbReference>
<keyword evidence="6" id="KW-0488">Methylation</keyword>
<comment type="caution">
    <text evidence="25">The sequence shown here is derived from an EMBL/GenBank/DDBJ whole genome shotgun (WGS) entry which is preliminary data.</text>
</comment>
<keyword evidence="11" id="KW-0227">DNA damage</keyword>
<evidence type="ECO:0000256" key="20">
    <source>
        <dbReference type="ARBA" id="ARBA00045548"/>
    </source>
</evidence>
<feature type="domain" description="Helix-hairpin-helix DNA-binding motif class 1" evidence="22">
    <location>
        <begin position="127"/>
        <end position="146"/>
    </location>
</feature>
<dbReference type="CDD" id="cd00141">
    <property type="entry name" value="NT_POLXc"/>
    <property type="match status" value="1"/>
</dbReference>
<dbReference type="InterPro" id="IPR022311">
    <property type="entry name" value="PolX-like"/>
</dbReference>
<organism evidence="25 26">
    <name type="scientific">Hydrogenothermus marinus</name>
    <dbReference type="NCBI Taxonomy" id="133270"/>
    <lineage>
        <taxon>Bacteria</taxon>
        <taxon>Pseudomonadati</taxon>
        <taxon>Aquificota</taxon>
        <taxon>Aquificia</taxon>
        <taxon>Aquificales</taxon>
        <taxon>Hydrogenothermaceae</taxon>
        <taxon>Hydrogenothermus</taxon>
    </lineage>
</organism>
<evidence type="ECO:0000256" key="3">
    <source>
        <dbReference type="ARBA" id="ARBA00012417"/>
    </source>
</evidence>
<dbReference type="GO" id="GO:0140078">
    <property type="term" value="F:class I DNA-(apurinic or apyrimidinic site) endonuclease activity"/>
    <property type="evidence" value="ECO:0007669"/>
    <property type="project" value="UniProtKB-EC"/>
</dbReference>
<keyword evidence="26" id="KW-1185">Reference proteome</keyword>
<keyword evidence="13" id="KW-0239">DNA-directed DNA polymerase</keyword>
<comment type="subcellular location">
    <subcellularLocation>
        <location evidence="2">Cytoplasm</location>
    </subcellularLocation>
</comment>
<dbReference type="InterPro" id="IPR027421">
    <property type="entry name" value="DNA_pol_lamdba_lyase_dom_sf"/>
</dbReference>
<accession>A0A3M0BM81</accession>
<reference evidence="25 26" key="1">
    <citation type="submission" date="2018-10" db="EMBL/GenBank/DDBJ databases">
        <title>Genomic Encyclopedia of Archaeal and Bacterial Type Strains, Phase II (KMG-II): from individual species to whole genera.</title>
        <authorList>
            <person name="Goeker M."/>
        </authorList>
    </citation>
    <scope>NUCLEOTIDE SEQUENCE [LARGE SCALE GENOMIC DNA]</scope>
    <source>
        <strain evidence="25 26">VM1</strain>
    </source>
</reference>
<dbReference type="PANTHER" id="PTHR36928:SF1">
    <property type="entry name" value="PHOSPHATASE YCDX-RELATED"/>
    <property type="match status" value="1"/>
</dbReference>
<keyword evidence="14" id="KW-0915">Sodium</keyword>
<evidence type="ECO:0000256" key="21">
    <source>
        <dbReference type="ARBA" id="ARBA00049244"/>
    </source>
</evidence>
<evidence type="ECO:0000256" key="16">
    <source>
        <dbReference type="ARBA" id="ARBA00035717"/>
    </source>
</evidence>
<dbReference type="SUPFAM" id="SSF89550">
    <property type="entry name" value="PHP domain-like"/>
    <property type="match status" value="1"/>
</dbReference>
<dbReference type="GO" id="GO:0006281">
    <property type="term" value="P:DNA repair"/>
    <property type="evidence" value="ECO:0007669"/>
    <property type="project" value="UniProtKB-KW"/>
</dbReference>
<evidence type="ECO:0000256" key="12">
    <source>
        <dbReference type="ARBA" id="ARBA00022843"/>
    </source>
</evidence>
<dbReference type="SMART" id="SM00278">
    <property type="entry name" value="HhH1"/>
    <property type="match status" value="3"/>
</dbReference>
<evidence type="ECO:0000256" key="4">
    <source>
        <dbReference type="ARBA" id="ARBA00012720"/>
    </source>
</evidence>
<comment type="catalytic activity">
    <reaction evidence="18">
        <text>2'-deoxyribonucleotide-(2'-deoxyribose 5'-phosphate)-2'-deoxyribonucleotide-DNA = a 3'-end 2'-deoxyribonucleotide-(2,3-dehydro-2,3-deoxyribose 5'-phosphate)-DNA + a 5'-end 5'-phospho-2'-deoxyribonucleoside-DNA + H(+)</text>
        <dbReference type="Rhea" id="RHEA:66592"/>
        <dbReference type="Rhea" id="RHEA-COMP:13180"/>
        <dbReference type="Rhea" id="RHEA-COMP:16897"/>
        <dbReference type="Rhea" id="RHEA-COMP:17067"/>
        <dbReference type="ChEBI" id="CHEBI:15378"/>
        <dbReference type="ChEBI" id="CHEBI:136412"/>
        <dbReference type="ChEBI" id="CHEBI:157695"/>
        <dbReference type="ChEBI" id="CHEBI:167181"/>
        <dbReference type="EC" id="4.2.99.18"/>
    </reaction>
</comment>
<dbReference type="GO" id="GO:0003677">
    <property type="term" value="F:DNA binding"/>
    <property type="evidence" value="ECO:0007669"/>
    <property type="project" value="InterPro"/>
</dbReference>
<dbReference type="GO" id="GO:0003887">
    <property type="term" value="F:DNA-directed DNA polymerase activity"/>
    <property type="evidence" value="ECO:0007669"/>
    <property type="project" value="UniProtKB-KW"/>
</dbReference>
<dbReference type="EMBL" id="REFO01000010">
    <property type="protein sequence ID" value="RMA97574.1"/>
    <property type="molecule type" value="Genomic_DNA"/>
</dbReference>
<dbReference type="SUPFAM" id="SSF47781">
    <property type="entry name" value="RuvA domain 2-like"/>
    <property type="match status" value="1"/>
</dbReference>
<evidence type="ECO:0000259" key="22">
    <source>
        <dbReference type="SMART" id="SM00278"/>
    </source>
</evidence>
<keyword evidence="9" id="KW-0548">Nucleotidyltransferase</keyword>
<dbReference type="InterPro" id="IPR010994">
    <property type="entry name" value="RuvA_2-like"/>
</dbReference>
<dbReference type="EC" id="2.7.7.7" evidence="3"/>
<evidence type="ECO:0000256" key="8">
    <source>
        <dbReference type="ARBA" id="ARBA00022679"/>
    </source>
</evidence>
<evidence type="ECO:0000256" key="14">
    <source>
        <dbReference type="ARBA" id="ARBA00023053"/>
    </source>
</evidence>
<dbReference type="InterPro" id="IPR029398">
    <property type="entry name" value="PolB_thumb"/>
</dbReference>
<dbReference type="SUPFAM" id="SSF47802">
    <property type="entry name" value="DNA polymerase beta, N-terminal domain-like"/>
    <property type="match status" value="1"/>
</dbReference>
<dbReference type="OrthoDB" id="9808747at2"/>
<dbReference type="InterPro" id="IPR003583">
    <property type="entry name" value="Hlx-hairpin-Hlx_DNA-bd_motif"/>
</dbReference>
<dbReference type="GO" id="GO:0005829">
    <property type="term" value="C:cytosol"/>
    <property type="evidence" value="ECO:0007669"/>
    <property type="project" value="TreeGrafter"/>
</dbReference>
<dbReference type="InterPro" id="IPR043519">
    <property type="entry name" value="NT_sf"/>
</dbReference>
<evidence type="ECO:0000256" key="19">
    <source>
        <dbReference type="ARBA" id="ARBA00044678"/>
    </source>
</evidence>
<dbReference type="InterPro" id="IPR050243">
    <property type="entry name" value="PHP_phosphatase"/>
</dbReference>
<proteinExistence type="predicted"/>
<evidence type="ECO:0000313" key="25">
    <source>
        <dbReference type="EMBL" id="RMA97574.1"/>
    </source>
</evidence>
<dbReference type="InterPro" id="IPR002008">
    <property type="entry name" value="DNA_pol_X_beta-like"/>
</dbReference>
<dbReference type="SMART" id="SM00483">
    <property type="entry name" value="POLXc"/>
    <property type="match status" value="1"/>
</dbReference>
<dbReference type="Gene3D" id="1.10.150.20">
    <property type="entry name" value="5' to 3' exonuclease, C-terminal subdomain"/>
    <property type="match status" value="1"/>
</dbReference>
<comment type="function">
    <text evidence="20">Repair polymerase that plays a key role in base-excision repair. During this process, the damaged base is excised by specific DNA glycosylases, the DNA backbone is nicked at the abasic site by an apurinic/apyrimidic (AP) endonuclease, and POLB removes 5'-deoxyribose-phosphate from the preincised AP site acting as a 5'-deoxyribose-phosphate lyase (5'-dRP lyase); through its DNA polymerase activity, it adds one nucleotide to the 3' end of the arising single-nucleotide gap. Conducts 'gap-filling' DNA synthesis in a stepwise distributive fashion rather than in a processive fashion as for other DNA polymerases. It is also able to cleave sugar-phosphate bonds 3' to an intact AP site, acting as an AP lyase.</text>
</comment>
<evidence type="ECO:0000256" key="2">
    <source>
        <dbReference type="ARBA" id="ARBA00004496"/>
    </source>
</evidence>
<evidence type="ECO:0000256" key="18">
    <source>
        <dbReference type="ARBA" id="ARBA00044632"/>
    </source>
</evidence>
<keyword evidence="7" id="KW-0237">DNA synthesis</keyword>
<gene>
    <name evidence="25" type="ORF">CLV39_0191</name>
</gene>
<feature type="domain" description="Helix-hairpin-helix DNA-binding motif class 1" evidence="22">
    <location>
        <begin position="52"/>
        <end position="71"/>
    </location>
</feature>
<dbReference type="InterPro" id="IPR002054">
    <property type="entry name" value="DNA-dir_DNA_pol_X"/>
</dbReference>
<keyword evidence="10" id="KW-0235">DNA replication</keyword>
<evidence type="ECO:0000259" key="24">
    <source>
        <dbReference type="SMART" id="SM00483"/>
    </source>
</evidence>
<dbReference type="CDD" id="cd07436">
    <property type="entry name" value="PHP_PolX"/>
    <property type="match status" value="1"/>
</dbReference>
<evidence type="ECO:0000256" key="9">
    <source>
        <dbReference type="ARBA" id="ARBA00022695"/>
    </source>
</evidence>
<dbReference type="Pfam" id="PF14520">
    <property type="entry name" value="HHH_5"/>
    <property type="match status" value="1"/>
</dbReference>
<protein>
    <recommendedName>
        <fullName evidence="5">DNA polymerase beta</fullName>
        <ecNumber evidence="3">2.7.7.7</ecNumber>
        <ecNumber evidence="4">4.2.99.18</ecNumber>
    </recommendedName>
    <alternativeName>
        <fullName evidence="16">5'-deoxyribose-phosphate lyase</fullName>
    </alternativeName>
    <alternativeName>
        <fullName evidence="17">AP lyase</fullName>
    </alternativeName>
</protein>
<dbReference type="Gene3D" id="3.30.460.10">
    <property type="entry name" value="Beta Polymerase, domain 2"/>
    <property type="match status" value="1"/>
</dbReference>
<dbReference type="Gene3D" id="3.30.210.10">
    <property type="entry name" value="DNA polymerase, thumb domain"/>
    <property type="match status" value="1"/>
</dbReference>
<evidence type="ECO:0000256" key="11">
    <source>
        <dbReference type="ARBA" id="ARBA00022763"/>
    </source>
</evidence>
<dbReference type="InterPro" id="IPR028207">
    <property type="entry name" value="DNA_pol_B_palm_palm"/>
</dbReference>
<comment type="catalytic activity">
    <reaction evidence="19">
        <text>a 5'-end 2'-deoxyribose-2'-deoxyribonucleotide-DNA = (2E,4S)-4-hydroxypenten-2-al-5-phosphate + a 5'-end 5'-phospho-2'-deoxyribonucleoside-DNA + H(+)</text>
        <dbReference type="Rhea" id="RHEA:76255"/>
        <dbReference type="Rhea" id="RHEA-COMP:13180"/>
        <dbReference type="Rhea" id="RHEA-COMP:18657"/>
        <dbReference type="ChEBI" id="CHEBI:15378"/>
        <dbReference type="ChEBI" id="CHEBI:136412"/>
        <dbReference type="ChEBI" id="CHEBI:195194"/>
        <dbReference type="ChEBI" id="CHEBI:195195"/>
    </reaction>
</comment>
<dbReference type="InterPro" id="IPR010996">
    <property type="entry name" value="HHH_MUS81"/>
</dbReference>
<evidence type="ECO:0000259" key="23">
    <source>
        <dbReference type="SMART" id="SM00481"/>
    </source>
</evidence>
<dbReference type="Pfam" id="PF14716">
    <property type="entry name" value="HHH_8"/>
    <property type="match status" value="1"/>
</dbReference>
<keyword evidence="15" id="KW-0234">DNA repair</keyword>
<evidence type="ECO:0000256" key="10">
    <source>
        <dbReference type="ARBA" id="ARBA00022705"/>
    </source>
</evidence>
<sequence>MYNINKDLANIFYKMAAIYEFLDDNFRARAYQRAAHVIEDLPDDIRNYIQGGKIQRFRGIGESIYAKIKEYIETGKISKYEELKKKVPEDFIELIDLPGIGPKSLKKIYEELGIKTKEELIKALEDGRVEKLEGFGPKKVQNMLKALKMYEISKRRMLLWHALELSDYLVSQLKKLKEVKKVEVAGSIRRRKITIGDIDILVVAEDKDRKKIMDYFVKLPEVKEVLGKGLKKTSVIIKTSNGRERQVDLRIFKNEEWGAALQYFTGSKQHNVHLREIAKEKGLKINEYGVFKVDTGEKIAGETEEGVYKSVGMDFIPPELREDRGEIEAALEHRLPKLVELKDIKGDMHIHSTWSDGFNSIEDIAKFVKEHYKYEYIVITDHSKSQRVAHGLDEKRILEEIEEIKKLNQLLGFDFIKIGSEVDILLDGSLDFPDEILAKLDWVVASIHSHFNRDNTDRILKAMENPYVNVIGHPTGRLIGVREGYPVDLEAVIKKAKETGTALEINSQPLRMDIDDIWVKKAVEEGVKLVISTDSHNLGSFEYMKAGVAIARRGWATKKDILNTRSWKEVQKFINEKRKRMGGILIGA</sequence>
<dbReference type="InterPro" id="IPR047967">
    <property type="entry name" value="PolX_PHP"/>
</dbReference>
<feature type="domain" description="Helix-hairpin-helix DNA-binding motif class 1" evidence="22">
    <location>
        <begin position="92"/>
        <end position="111"/>
    </location>
</feature>
<evidence type="ECO:0000256" key="5">
    <source>
        <dbReference type="ARBA" id="ARBA00020020"/>
    </source>
</evidence>
<dbReference type="NCBIfam" id="NF006375">
    <property type="entry name" value="PRK08609.1"/>
    <property type="match status" value="1"/>
</dbReference>
<dbReference type="InterPro" id="IPR037160">
    <property type="entry name" value="DNA_Pol_thumb_sf"/>
</dbReference>
<dbReference type="RefSeq" id="WP_121922352.1">
    <property type="nucleotide sequence ID" value="NZ_REFO01000010.1"/>
</dbReference>
<evidence type="ECO:0000256" key="6">
    <source>
        <dbReference type="ARBA" id="ARBA00022481"/>
    </source>
</evidence>
<dbReference type="InterPro" id="IPR016195">
    <property type="entry name" value="Pol/histidinol_Pase-like"/>
</dbReference>
<dbReference type="Pfam" id="PF14791">
    <property type="entry name" value="DNA_pol_B_thumb"/>
    <property type="match status" value="1"/>
</dbReference>
<dbReference type="GO" id="GO:0042578">
    <property type="term" value="F:phosphoric ester hydrolase activity"/>
    <property type="evidence" value="ECO:0007669"/>
    <property type="project" value="TreeGrafter"/>
</dbReference>
<dbReference type="Gene3D" id="3.20.20.140">
    <property type="entry name" value="Metal-dependent hydrolases"/>
    <property type="match status" value="1"/>
</dbReference>
<name>A0A3M0BM81_9AQUI</name>
<comment type="cofactor">
    <cofactor evidence="1">
        <name>Mg(2+)</name>
        <dbReference type="ChEBI" id="CHEBI:18420"/>
    </cofactor>
</comment>
<feature type="domain" description="DNA-directed DNA polymerase X" evidence="24">
    <location>
        <begin position="3"/>
        <end position="322"/>
    </location>
</feature>
<feature type="domain" description="Polymerase/histidinol phosphatase N-terminal" evidence="23">
    <location>
        <begin position="346"/>
        <end position="426"/>
    </location>
</feature>
<evidence type="ECO:0000256" key="15">
    <source>
        <dbReference type="ARBA" id="ARBA00023204"/>
    </source>
</evidence>
<dbReference type="PRINTS" id="PR00870">
    <property type="entry name" value="DNAPOLXBETA"/>
</dbReference>
<evidence type="ECO:0000313" key="26">
    <source>
        <dbReference type="Proteomes" id="UP000280842"/>
    </source>
</evidence>
<dbReference type="Pfam" id="PF14792">
    <property type="entry name" value="DNA_pol_B_palm"/>
    <property type="match status" value="1"/>
</dbReference>
<dbReference type="InterPro" id="IPR003141">
    <property type="entry name" value="Pol/His_phosphatase_N"/>
</dbReference>
<dbReference type="Proteomes" id="UP000280842">
    <property type="component" value="Unassembled WGS sequence"/>
</dbReference>
<comment type="catalytic activity">
    <reaction evidence="21">
        <text>DNA(n) + a 2'-deoxyribonucleoside 5'-triphosphate = DNA(n+1) + diphosphate</text>
        <dbReference type="Rhea" id="RHEA:22508"/>
        <dbReference type="Rhea" id="RHEA-COMP:17339"/>
        <dbReference type="Rhea" id="RHEA-COMP:17340"/>
        <dbReference type="ChEBI" id="CHEBI:33019"/>
        <dbReference type="ChEBI" id="CHEBI:61560"/>
        <dbReference type="ChEBI" id="CHEBI:173112"/>
        <dbReference type="EC" id="2.7.7.7"/>
    </reaction>
</comment>
<evidence type="ECO:0000256" key="1">
    <source>
        <dbReference type="ARBA" id="ARBA00001946"/>
    </source>
</evidence>
<dbReference type="SMART" id="SM00481">
    <property type="entry name" value="POLIIIAc"/>
    <property type="match status" value="1"/>
</dbReference>
<dbReference type="EC" id="4.2.99.18" evidence="4"/>
<evidence type="ECO:0000256" key="7">
    <source>
        <dbReference type="ARBA" id="ARBA00022634"/>
    </source>
</evidence>
<dbReference type="PIRSF" id="PIRSF005047">
    <property type="entry name" value="UCP005047_YshC"/>
    <property type="match status" value="1"/>
</dbReference>
<evidence type="ECO:0000256" key="17">
    <source>
        <dbReference type="ARBA" id="ARBA00035726"/>
    </source>
</evidence>
<keyword evidence="8" id="KW-0808">Transferase</keyword>
<keyword evidence="12" id="KW-0832">Ubl conjugation</keyword>
<dbReference type="AlphaFoldDB" id="A0A3M0BM81"/>
<evidence type="ECO:0000256" key="13">
    <source>
        <dbReference type="ARBA" id="ARBA00022932"/>
    </source>
</evidence>